<dbReference type="InterPro" id="IPR051043">
    <property type="entry name" value="Sulfatase_Mod_Factor_Kinase"/>
</dbReference>
<name>A0A143DGX0_9PROT</name>
<reference evidence="2 3" key="1">
    <citation type="submission" date="2016-02" db="EMBL/GenBank/DDBJ databases">
        <title>Complete Genome of H5569, the type strain of the newly described species Haematospirillium jordaniae.</title>
        <authorList>
            <person name="Nicholson A.C."/>
            <person name="Humrighouse B.W."/>
            <person name="Loparov V."/>
            <person name="McQuiston J.R."/>
        </authorList>
    </citation>
    <scope>NUCLEOTIDE SEQUENCE [LARGE SCALE GENOMIC DNA]</scope>
    <source>
        <strain evidence="2 3">H5569</strain>
        <plasmid evidence="3">Plasmid unnamed 2</plasmid>
    </source>
</reference>
<dbReference type="PANTHER" id="PTHR23150:SF19">
    <property type="entry name" value="FORMYLGLYCINE-GENERATING ENZYME"/>
    <property type="match status" value="1"/>
</dbReference>
<dbReference type="EMBL" id="CP014527">
    <property type="protein sequence ID" value="AMW35790.1"/>
    <property type="molecule type" value="Genomic_DNA"/>
</dbReference>
<sequence length="507" mass="56416">MSRFFFVFLLFLCSSSATWARWDEKYYNPKPMQDDVIIPLPCDGAMAFRKVAIPVDGPLGDRRLVLGSPAGGPGYLEGTRTEWLAGGFRDSPVQTYFLMARYETNVLQYQSVMGSGCPAPGPQGRLPQGAVGWFDALSFTEKLTTWLRQTQPDSLPRQGDEAGFVRLPTETEWEYAARGGASVSPADFNEPVFPIKESLSRHVWYAGTQSANGKPQFVGLLEPGPMGLHDMLGNLDEIVLDPFHFVRLGRYHGQPGGFVVRGGHYMTAEADIRTSLRSEIPFFDASGPRRAATTGFRVVMSVPALTSRATAKSVQDAWNHLGSEAGGDEGPRAKTPSADLSLLADTVADPALERRLREIGDTLKADLAARDEARDRAVRTTLRMGAFLGQKLSDDGKWVVQLESIWKSQHNSDPDGERASSYRQQLDENTAALQDNLRYYADTVVRTAEEYDEATLVRQKSILVVEMKNLGLSHLLPYIDRHLSHVLVYRTNQQIRRKAWLEDFVKL</sequence>
<feature type="domain" description="Sulfatase-modifying factor enzyme-like" evidence="1">
    <location>
        <begin position="124"/>
        <end position="299"/>
    </location>
</feature>
<geneLocation type="plasmid" evidence="2 3">
    <name>unnamed 2</name>
</geneLocation>
<dbReference type="PANTHER" id="PTHR23150">
    <property type="entry name" value="SULFATASE MODIFYING FACTOR 1, 2"/>
    <property type="match status" value="1"/>
</dbReference>
<dbReference type="InterPro" id="IPR005532">
    <property type="entry name" value="SUMF_dom"/>
</dbReference>
<dbReference type="SUPFAM" id="SSF56436">
    <property type="entry name" value="C-type lectin-like"/>
    <property type="match status" value="1"/>
</dbReference>
<dbReference type="AlphaFoldDB" id="A0A143DGX0"/>
<organism evidence="2 3">
    <name type="scientific">Haematospirillum jordaniae</name>
    <dbReference type="NCBI Taxonomy" id="1549855"/>
    <lineage>
        <taxon>Bacteria</taxon>
        <taxon>Pseudomonadati</taxon>
        <taxon>Pseudomonadota</taxon>
        <taxon>Alphaproteobacteria</taxon>
        <taxon>Rhodospirillales</taxon>
        <taxon>Novispirillaceae</taxon>
        <taxon>Haematospirillum</taxon>
    </lineage>
</organism>
<protein>
    <recommendedName>
        <fullName evidence="1">Sulfatase-modifying factor enzyme-like domain-containing protein</fullName>
    </recommendedName>
</protein>
<dbReference type="Proteomes" id="UP000076066">
    <property type="component" value="Plasmid unnamed 2"/>
</dbReference>
<dbReference type="GeneID" id="53317569"/>
<keyword evidence="3" id="KW-1185">Reference proteome</keyword>
<dbReference type="KEGG" id="hjo:AY555_10445"/>
<keyword evidence="2" id="KW-0614">Plasmid</keyword>
<dbReference type="InterPro" id="IPR042095">
    <property type="entry name" value="SUMF_sf"/>
</dbReference>
<dbReference type="OrthoDB" id="9768004at2"/>
<gene>
    <name evidence="2" type="ORF">AY555_10445</name>
</gene>
<proteinExistence type="predicted"/>
<dbReference type="Pfam" id="PF03781">
    <property type="entry name" value="FGE-sulfatase"/>
    <property type="match status" value="1"/>
</dbReference>
<evidence type="ECO:0000313" key="2">
    <source>
        <dbReference type="EMBL" id="AMW35790.1"/>
    </source>
</evidence>
<dbReference type="InterPro" id="IPR016187">
    <property type="entry name" value="CTDL_fold"/>
</dbReference>
<dbReference type="Gene3D" id="3.90.1580.10">
    <property type="entry name" value="paralog of FGE (formylglycine-generating enzyme)"/>
    <property type="match status" value="1"/>
</dbReference>
<dbReference type="GO" id="GO:0120147">
    <property type="term" value="F:formylglycine-generating oxidase activity"/>
    <property type="evidence" value="ECO:0007669"/>
    <property type="project" value="TreeGrafter"/>
</dbReference>
<accession>A0A143DGX0</accession>
<dbReference type="RefSeq" id="WP_066137083.1">
    <property type="nucleotide sequence ID" value="NZ_CP014527.1"/>
</dbReference>
<evidence type="ECO:0000313" key="3">
    <source>
        <dbReference type="Proteomes" id="UP000076066"/>
    </source>
</evidence>
<evidence type="ECO:0000259" key="1">
    <source>
        <dbReference type="Pfam" id="PF03781"/>
    </source>
</evidence>